<sequence>MESFSLLKYWRDGGGGATVAAAIRSSISTPAADFPHPLSATSDDGGEDDDEGPFFDLEFTALSVDDDASDDGSGAESEGELNFELSPVGSGVGGGGECDGIRAEGLSPSDGRFFKGKLVPLEPSSPMIAASEPENKPHVPVVSLLKSAAKFRVFLTRLRRPKPTAAKPDTAVGIASSKQQPQRHHNRLFVKFKVEDVPIISLFARDNSPRNSTTDGVANPPGDTAASVPAAVVASDEKRYAREVVHKYLNMIKPPYVRVSRKQGEKPKRPGEPAPPKTGPGAEEPQEAAPVPAAGVAEDKGLPAGLRMVGKRPGKNRPASAAVAAVPSPPPQRRDDSLLEQQDGIQRAIAHCKRSFTAPDKDTQALTHPILDRFTAGDF</sequence>
<protein>
    <recommendedName>
        <fullName evidence="4">Membrane-associated kinase regulator 2</fullName>
    </recommendedName>
</protein>
<feature type="region of interest" description="Disordered" evidence="1">
    <location>
        <begin position="164"/>
        <end position="185"/>
    </location>
</feature>
<dbReference type="InterPro" id="IPR039619">
    <property type="entry name" value="MAKR2/5"/>
</dbReference>
<feature type="region of interest" description="Disordered" evidence="1">
    <location>
        <begin position="255"/>
        <end position="337"/>
    </location>
</feature>
<dbReference type="PANTHER" id="PTHR33929:SF1">
    <property type="entry name" value="MEMBRANE-ASSOCIATED KINASE REGULATOR 2-RELATED"/>
    <property type="match status" value="1"/>
</dbReference>
<feature type="region of interest" description="Disordered" evidence="1">
    <location>
        <begin position="30"/>
        <end position="105"/>
    </location>
</feature>
<dbReference type="EMBL" id="CP097511">
    <property type="protein sequence ID" value="URE43093.1"/>
    <property type="molecule type" value="Genomic_DNA"/>
</dbReference>
<evidence type="ECO:0000313" key="2">
    <source>
        <dbReference type="EMBL" id="URE43093.1"/>
    </source>
</evidence>
<reference evidence="2" key="1">
    <citation type="submission" date="2022-05" db="EMBL/GenBank/DDBJ databases">
        <title>The Musa troglodytarum L. genome provides insights into the mechanism of non-climacteric behaviour and enrichment of carotenoids.</title>
        <authorList>
            <person name="Wang J."/>
        </authorList>
    </citation>
    <scope>NUCLEOTIDE SEQUENCE</scope>
    <source>
        <tissue evidence="2">Leaf</tissue>
    </source>
</reference>
<dbReference type="PANTHER" id="PTHR33929">
    <property type="entry name" value="MEMBRANE-ASSOCIATED KINASE REGULATOR 2-RELATED"/>
    <property type="match status" value="1"/>
</dbReference>
<dbReference type="OrthoDB" id="689803at2759"/>
<accession>A0A9E7I5L9</accession>
<organism evidence="2 3">
    <name type="scientific">Musa troglodytarum</name>
    <name type="common">fe'i banana</name>
    <dbReference type="NCBI Taxonomy" id="320322"/>
    <lineage>
        <taxon>Eukaryota</taxon>
        <taxon>Viridiplantae</taxon>
        <taxon>Streptophyta</taxon>
        <taxon>Embryophyta</taxon>
        <taxon>Tracheophyta</taxon>
        <taxon>Spermatophyta</taxon>
        <taxon>Magnoliopsida</taxon>
        <taxon>Liliopsida</taxon>
        <taxon>Zingiberales</taxon>
        <taxon>Musaceae</taxon>
        <taxon>Musa</taxon>
    </lineage>
</organism>
<proteinExistence type="predicted"/>
<name>A0A9E7I5L9_9LILI</name>
<dbReference type="Proteomes" id="UP001055439">
    <property type="component" value="Chromosome 9"/>
</dbReference>
<evidence type="ECO:0000313" key="3">
    <source>
        <dbReference type="Proteomes" id="UP001055439"/>
    </source>
</evidence>
<feature type="compositionally biased region" description="Acidic residues" evidence="1">
    <location>
        <begin position="44"/>
        <end position="53"/>
    </location>
</feature>
<evidence type="ECO:0008006" key="4">
    <source>
        <dbReference type="Google" id="ProtNLM"/>
    </source>
</evidence>
<feature type="region of interest" description="Disordered" evidence="1">
    <location>
        <begin position="205"/>
        <end position="229"/>
    </location>
</feature>
<dbReference type="AlphaFoldDB" id="A0A9E7I5L9"/>
<feature type="compositionally biased region" description="Basic and acidic residues" evidence="1">
    <location>
        <begin position="262"/>
        <end position="271"/>
    </location>
</feature>
<feature type="compositionally biased region" description="Low complexity" evidence="1">
    <location>
        <begin position="279"/>
        <end position="296"/>
    </location>
</feature>
<dbReference type="GO" id="GO:0005886">
    <property type="term" value="C:plasma membrane"/>
    <property type="evidence" value="ECO:0007669"/>
    <property type="project" value="InterPro"/>
</dbReference>
<evidence type="ECO:0000256" key="1">
    <source>
        <dbReference type="SAM" id="MobiDB-lite"/>
    </source>
</evidence>
<keyword evidence="3" id="KW-1185">Reference proteome</keyword>
<gene>
    <name evidence="2" type="ORF">MUK42_12346</name>
</gene>